<gene>
    <name evidence="1" type="ORF">FKW44_003978</name>
</gene>
<reference evidence="2" key="1">
    <citation type="submission" date="2021-01" db="EMBL/GenBank/DDBJ databases">
        <title>Caligus Genome Assembly.</title>
        <authorList>
            <person name="Gallardo-Escarate C."/>
        </authorList>
    </citation>
    <scope>NUCLEOTIDE SEQUENCE [LARGE SCALE GENOMIC DNA]</scope>
</reference>
<evidence type="ECO:0000313" key="2">
    <source>
        <dbReference type="Proteomes" id="UP000595437"/>
    </source>
</evidence>
<dbReference type="EMBL" id="CP045892">
    <property type="protein sequence ID" value="QQP51994.1"/>
    <property type="molecule type" value="Genomic_DNA"/>
</dbReference>
<name>A0A7T8HKZ7_CALRO</name>
<evidence type="ECO:0000313" key="1">
    <source>
        <dbReference type="EMBL" id="QQP51994.1"/>
    </source>
</evidence>
<organism evidence="1 2">
    <name type="scientific">Caligus rogercresseyi</name>
    <name type="common">Sea louse</name>
    <dbReference type="NCBI Taxonomy" id="217165"/>
    <lineage>
        <taxon>Eukaryota</taxon>
        <taxon>Metazoa</taxon>
        <taxon>Ecdysozoa</taxon>
        <taxon>Arthropoda</taxon>
        <taxon>Crustacea</taxon>
        <taxon>Multicrustacea</taxon>
        <taxon>Hexanauplia</taxon>
        <taxon>Copepoda</taxon>
        <taxon>Siphonostomatoida</taxon>
        <taxon>Caligidae</taxon>
        <taxon>Caligus</taxon>
    </lineage>
</organism>
<dbReference type="AlphaFoldDB" id="A0A7T8HKZ7"/>
<dbReference type="Proteomes" id="UP000595437">
    <property type="component" value="Chromosome 3"/>
</dbReference>
<protein>
    <submittedName>
        <fullName evidence="1">Uncharacterized protein</fullName>
    </submittedName>
</protein>
<accession>A0A7T8HKZ7</accession>
<keyword evidence="2" id="KW-1185">Reference proteome</keyword>
<proteinExistence type="predicted"/>
<sequence length="104" mass="11833">MAPIQAGNFISLMSNRRFIQKINYATGVGKRRRPRSTFSILPNHYPVVKSVEEKIQRAYGEHLEPPDWLISTSPNYANAFQMESIISKFKEFCTPLGSRGTLSL</sequence>